<sequence>MTRTHANEFYFDRAFIVLTQSKITNHIESSAITLGERSTFYFWAISHIGEDFISLKGIYKQPEAIRTCLRKTPARQSKLLTLAYTGASLHKCPDAISPDLQ</sequence>
<gene>
    <name evidence="1" type="ORF">SAMN04488138_1473</name>
</gene>
<dbReference type="EMBL" id="FORY01000047">
    <property type="protein sequence ID" value="SFK17034.1"/>
    <property type="molecule type" value="Genomic_DNA"/>
</dbReference>
<proteinExistence type="predicted"/>
<keyword evidence="2" id="KW-1185">Reference proteome</keyword>
<evidence type="ECO:0000313" key="2">
    <source>
        <dbReference type="Proteomes" id="UP000183299"/>
    </source>
</evidence>
<organism evidence="1 2">
    <name type="scientific">Celeribacter halophilus</name>
    <dbReference type="NCBI Taxonomy" id="576117"/>
    <lineage>
        <taxon>Bacteria</taxon>
        <taxon>Pseudomonadati</taxon>
        <taxon>Pseudomonadota</taxon>
        <taxon>Alphaproteobacteria</taxon>
        <taxon>Rhodobacterales</taxon>
        <taxon>Roseobacteraceae</taxon>
        <taxon>Celeribacter</taxon>
    </lineage>
</organism>
<dbReference type="AlphaFoldDB" id="A0A1I3XBY4"/>
<dbReference type="Proteomes" id="UP000183299">
    <property type="component" value="Unassembled WGS sequence"/>
</dbReference>
<protein>
    <submittedName>
        <fullName evidence="1">Uncharacterized protein</fullName>
    </submittedName>
</protein>
<reference evidence="1 2" key="1">
    <citation type="submission" date="2016-10" db="EMBL/GenBank/DDBJ databases">
        <authorList>
            <person name="de Groot N.N."/>
        </authorList>
    </citation>
    <scope>NUCLEOTIDE SEQUENCE [LARGE SCALE GENOMIC DNA]</scope>
    <source>
        <strain evidence="1 2">CGMCC 1.8891</strain>
    </source>
</reference>
<accession>A0A1I3XBY4</accession>
<evidence type="ECO:0000313" key="1">
    <source>
        <dbReference type="EMBL" id="SFK17034.1"/>
    </source>
</evidence>
<name>A0A1I3XBY4_9RHOB</name>